<feature type="transmembrane region" description="Helical" evidence="1">
    <location>
        <begin position="6"/>
        <end position="27"/>
    </location>
</feature>
<keyword evidence="1" id="KW-1133">Transmembrane helix</keyword>
<dbReference type="Proteomes" id="UP000265703">
    <property type="component" value="Unassembled WGS sequence"/>
</dbReference>
<dbReference type="OrthoDB" id="5397701at2759"/>
<evidence type="ECO:0000313" key="2">
    <source>
        <dbReference type="EMBL" id="RIA97438.1"/>
    </source>
</evidence>
<gene>
    <name evidence="2" type="ORF">C1645_265920</name>
</gene>
<dbReference type="PANTHER" id="PTHR37331">
    <property type="entry name" value="YALI0F11671P"/>
    <property type="match status" value="1"/>
</dbReference>
<name>A0A397THA0_9GLOM</name>
<keyword evidence="3" id="KW-1185">Reference proteome</keyword>
<protein>
    <submittedName>
        <fullName evidence="2">Uncharacterized protein</fullName>
    </submittedName>
</protein>
<evidence type="ECO:0000256" key="1">
    <source>
        <dbReference type="SAM" id="Phobius"/>
    </source>
</evidence>
<dbReference type="STRING" id="658196.A0A397THA0"/>
<sequence length="226" mass="26082">MSEKVFSNSTFLFLVILIMRGIISHLVRTSFKVDPYRNNHVSLKNLLVLHRSIRTKTFIEDKNYKGLYYHPTCNANYLLSFLSDSDRVNKYAEIAVIGRIPFESDADGNNTPEVTLQNFIENKKFTQFLYQFIAENVGDSDAQLQALAKYYQNGWLHVADARDPVLWGRIPYPEDIFGMVQVKDGQIVQGTYQPMPTHRMITTKGLFILNDPLQKKLLEKLIKLCV</sequence>
<comment type="caution">
    <text evidence="2">The sequence shown here is derived from an EMBL/GenBank/DDBJ whole genome shotgun (WGS) entry which is preliminary data.</text>
</comment>
<reference evidence="2 3" key="1">
    <citation type="submission" date="2018-06" db="EMBL/GenBank/DDBJ databases">
        <title>Comparative genomics reveals the genomic features of Rhizophagus irregularis, R. cerebriforme, R. diaphanum and Gigaspora rosea, and their symbiotic lifestyle signature.</title>
        <authorList>
            <person name="Morin E."/>
            <person name="San Clemente H."/>
            <person name="Chen E.C.H."/>
            <person name="De La Providencia I."/>
            <person name="Hainaut M."/>
            <person name="Kuo A."/>
            <person name="Kohler A."/>
            <person name="Murat C."/>
            <person name="Tang N."/>
            <person name="Roy S."/>
            <person name="Loubradou J."/>
            <person name="Henrissat B."/>
            <person name="Grigoriev I.V."/>
            <person name="Corradi N."/>
            <person name="Roux C."/>
            <person name="Martin F.M."/>
        </authorList>
    </citation>
    <scope>NUCLEOTIDE SEQUENCE [LARGE SCALE GENOMIC DNA]</scope>
    <source>
        <strain evidence="2 3">DAOM 227022</strain>
    </source>
</reference>
<dbReference type="EMBL" id="QKYT01000029">
    <property type="protein sequence ID" value="RIA97438.1"/>
    <property type="molecule type" value="Genomic_DNA"/>
</dbReference>
<keyword evidence="1" id="KW-0472">Membrane</keyword>
<keyword evidence="1" id="KW-0812">Transmembrane</keyword>
<dbReference type="AlphaFoldDB" id="A0A397THA0"/>
<accession>A0A397THA0</accession>
<dbReference type="PANTHER" id="PTHR37331:SF1">
    <property type="entry name" value="YALI0F11671P"/>
    <property type="match status" value="1"/>
</dbReference>
<organism evidence="2 3">
    <name type="scientific">Glomus cerebriforme</name>
    <dbReference type="NCBI Taxonomy" id="658196"/>
    <lineage>
        <taxon>Eukaryota</taxon>
        <taxon>Fungi</taxon>
        <taxon>Fungi incertae sedis</taxon>
        <taxon>Mucoromycota</taxon>
        <taxon>Glomeromycotina</taxon>
        <taxon>Glomeromycetes</taxon>
        <taxon>Glomerales</taxon>
        <taxon>Glomeraceae</taxon>
        <taxon>Glomus</taxon>
    </lineage>
</organism>
<proteinExistence type="predicted"/>
<evidence type="ECO:0000313" key="3">
    <source>
        <dbReference type="Proteomes" id="UP000265703"/>
    </source>
</evidence>